<dbReference type="InterPro" id="IPR036890">
    <property type="entry name" value="HATPase_C_sf"/>
</dbReference>
<evidence type="ECO:0000313" key="6">
    <source>
        <dbReference type="Proteomes" id="UP000286114"/>
    </source>
</evidence>
<reference evidence="5 6" key="1">
    <citation type="submission" date="2018-08" db="EMBL/GenBank/DDBJ databases">
        <title>A genome reference for cultivated species of the human gut microbiota.</title>
        <authorList>
            <person name="Zou Y."/>
            <person name="Xue W."/>
            <person name="Luo G."/>
        </authorList>
    </citation>
    <scope>NUCLEOTIDE SEQUENCE [LARGE SCALE GENOMIC DNA]</scope>
    <source>
        <strain evidence="5 6">AM39-1</strain>
    </source>
</reference>
<organism evidence="5 6">
    <name type="scientific">Bacteroides uniformis</name>
    <dbReference type="NCBI Taxonomy" id="820"/>
    <lineage>
        <taxon>Bacteria</taxon>
        <taxon>Pseudomonadati</taxon>
        <taxon>Bacteroidota</taxon>
        <taxon>Bacteroidia</taxon>
        <taxon>Bacteroidales</taxon>
        <taxon>Bacteroidaceae</taxon>
        <taxon>Bacteroides</taxon>
    </lineage>
</organism>
<keyword evidence="2" id="KW-0547">Nucleotide-binding</keyword>
<dbReference type="GO" id="GO:0005524">
    <property type="term" value="F:ATP binding"/>
    <property type="evidence" value="ECO:0007669"/>
    <property type="project" value="UniProtKB-KW"/>
</dbReference>
<keyword evidence="4" id="KW-0143">Chaperone</keyword>
<evidence type="ECO:0000313" key="5">
    <source>
        <dbReference type="EMBL" id="RHB72825.1"/>
    </source>
</evidence>
<dbReference type="Pfam" id="PF13589">
    <property type="entry name" value="HATPase_c_3"/>
    <property type="match status" value="1"/>
</dbReference>
<gene>
    <name evidence="5" type="ORF">DW873_10805</name>
</gene>
<dbReference type="PANTHER" id="PTHR11528">
    <property type="entry name" value="HEAT SHOCK PROTEIN 90 FAMILY MEMBER"/>
    <property type="match status" value="1"/>
</dbReference>
<accession>A0A413X8E4</accession>
<dbReference type="SUPFAM" id="SSF55874">
    <property type="entry name" value="ATPase domain of HSP90 chaperone/DNA topoisomerase II/histidine kinase"/>
    <property type="match status" value="1"/>
</dbReference>
<evidence type="ECO:0008006" key="7">
    <source>
        <dbReference type="Google" id="ProtNLM"/>
    </source>
</evidence>
<dbReference type="Proteomes" id="UP000286114">
    <property type="component" value="Unassembled WGS sequence"/>
</dbReference>
<name>A0A413X8E4_BACUN</name>
<evidence type="ECO:0000256" key="2">
    <source>
        <dbReference type="ARBA" id="ARBA00022741"/>
    </source>
</evidence>
<dbReference type="AlphaFoldDB" id="A0A413X8E4"/>
<dbReference type="GO" id="GO:0016887">
    <property type="term" value="F:ATP hydrolysis activity"/>
    <property type="evidence" value="ECO:0007669"/>
    <property type="project" value="InterPro"/>
</dbReference>
<evidence type="ECO:0000256" key="4">
    <source>
        <dbReference type="ARBA" id="ARBA00023186"/>
    </source>
</evidence>
<dbReference type="EMBL" id="QSHA01000007">
    <property type="protein sequence ID" value="RHB72825.1"/>
    <property type="molecule type" value="Genomic_DNA"/>
</dbReference>
<keyword evidence="3" id="KW-0067">ATP-binding</keyword>
<comment type="similarity">
    <text evidence="1">Belongs to the heat shock protein 90 family.</text>
</comment>
<dbReference type="GO" id="GO:0051082">
    <property type="term" value="F:unfolded protein binding"/>
    <property type="evidence" value="ECO:0007669"/>
    <property type="project" value="InterPro"/>
</dbReference>
<dbReference type="GO" id="GO:0140662">
    <property type="term" value="F:ATP-dependent protein folding chaperone"/>
    <property type="evidence" value="ECO:0007669"/>
    <property type="project" value="InterPro"/>
</dbReference>
<comment type="caution">
    <text evidence="5">The sequence shown here is derived from an EMBL/GenBank/DDBJ whole genome shotgun (WGS) entry which is preliminary data.</text>
</comment>
<sequence length="780" mass="88535">MKNLINSDNIMSDIPFNIQIDRVLDLLCSQIYDSPLSLLRENVQNAYDAILQRRHIDANFTDPEIRITIADQSLSICDNGIGMDEEGLKTHYWTAGSSGKNNPEARAAGVVGTFGIGAMANFGVCTELTVESKLYGTDITWISGVKKSELSLNNNCIYVTASQKQRSDYGTTIVVTISPDFILTRDKAINYLKPYVHYLSVPVYLNDELISLDSYDVTPSTNCIDSGVLHYKDSLFEFDYRIILNNGVPVLPQCKISNIIYNHIQVKGDVCLKASEDVLFGLRNSFGLAPIAVNSIFHLNGIVNLLTLVPTAGREAVSRESTSFISKLISIADDIVAKEIAKYPLANNSRELHAYIRNTRRYDLAGFIEIPVGKTEESIRLKDVQKIIDGKNVYYFKGNNKDTIESLKDNSNLILTFSNDYNRAHIQQQVLKQKSIPEMKDDVRITKIYDDIDLTSEEIAILMRTRMVIEDDYSLSNFKLSYAEISHGLSLNVRDEEGIIHIFFSRSSTELDYLKTVYKDNYALFEQFIKDMVRTRLYPRFSSYLPSATKEGADALFAYLQKKRELFTIENGDLGDVDDMMSDYLAGKKSMQDIINVARANKQKQKQEVNARNVGSVSDVLGGNSDQKEPVSNIESDPCMPMPPIMRLDKKIDFKVLRTDANYHDLNDIKLFLSLSDKLYRDYAEFFYQPHTTNVIWSMHRVIFFFTHASNNLTLYYQLDLDKPLGDNVKGAKTIPTTTIITKNKIFIPIVDEMVNYFNITQGVLKFMVKYDSVRTVDKE</sequence>
<evidence type="ECO:0000256" key="1">
    <source>
        <dbReference type="ARBA" id="ARBA00008239"/>
    </source>
</evidence>
<evidence type="ECO:0000256" key="3">
    <source>
        <dbReference type="ARBA" id="ARBA00022840"/>
    </source>
</evidence>
<proteinExistence type="inferred from homology"/>
<dbReference type="Gene3D" id="3.30.565.10">
    <property type="entry name" value="Histidine kinase-like ATPase, C-terminal domain"/>
    <property type="match status" value="1"/>
</dbReference>
<dbReference type="InterPro" id="IPR001404">
    <property type="entry name" value="Hsp90_fam"/>
</dbReference>
<protein>
    <recommendedName>
        <fullName evidence="7">ATP-binding protein</fullName>
    </recommendedName>
</protein>